<dbReference type="InterPro" id="IPR016032">
    <property type="entry name" value="Sig_transdc_resp-reg_C-effctor"/>
</dbReference>
<dbReference type="Pfam" id="PF00486">
    <property type="entry name" value="Trans_reg_C"/>
    <property type="match status" value="1"/>
</dbReference>
<organism evidence="8 9">
    <name type="scientific">Streptomyces boetiae</name>
    <dbReference type="NCBI Taxonomy" id="3075541"/>
    <lineage>
        <taxon>Bacteria</taxon>
        <taxon>Bacillati</taxon>
        <taxon>Actinomycetota</taxon>
        <taxon>Actinomycetes</taxon>
        <taxon>Kitasatosporales</taxon>
        <taxon>Streptomycetaceae</taxon>
        <taxon>Streptomyces</taxon>
    </lineage>
</organism>
<dbReference type="InterPro" id="IPR051677">
    <property type="entry name" value="AfsR-DnrI-RedD_regulator"/>
</dbReference>
<gene>
    <name evidence="8" type="ORF">RM780_20415</name>
</gene>
<comment type="caution">
    <text evidence="8">The sequence shown here is derived from an EMBL/GenBank/DDBJ whole genome shotgun (WGS) entry which is preliminary data.</text>
</comment>
<dbReference type="InterPro" id="IPR005158">
    <property type="entry name" value="BTAD"/>
</dbReference>
<dbReference type="EMBL" id="JAVREN010000034">
    <property type="protein sequence ID" value="MDT0309306.1"/>
    <property type="molecule type" value="Genomic_DNA"/>
</dbReference>
<dbReference type="RefSeq" id="WP_311632263.1">
    <property type="nucleotide sequence ID" value="NZ_JAVREN010000034.1"/>
</dbReference>
<dbReference type="SUPFAM" id="SSF48452">
    <property type="entry name" value="TPR-like"/>
    <property type="match status" value="1"/>
</dbReference>
<feature type="domain" description="Bacterial transcriptional activator" evidence="7">
    <location>
        <begin position="102"/>
        <end position="222"/>
    </location>
</feature>
<keyword evidence="3" id="KW-0805">Transcription regulation</keyword>
<accession>A0ABU2LCJ9</accession>
<dbReference type="SUPFAM" id="SSF46894">
    <property type="entry name" value="C-terminal effector domain of the bipartite response regulators"/>
    <property type="match status" value="1"/>
</dbReference>
<keyword evidence="9" id="KW-1185">Reference proteome</keyword>
<evidence type="ECO:0000256" key="1">
    <source>
        <dbReference type="ARBA" id="ARBA00005820"/>
    </source>
</evidence>
<evidence type="ECO:0000313" key="8">
    <source>
        <dbReference type="EMBL" id="MDT0309306.1"/>
    </source>
</evidence>
<dbReference type="PANTHER" id="PTHR35807">
    <property type="entry name" value="TRANSCRIPTIONAL REGULATOR REDD-RELATED"/>
    <property type="match status" value="1"/>
</dbReference>
<keyword evidence="5" id="KW-0804">Transcription</keyword>
<evidence type="ECO:0000256" key="4">
    <source>
        <dbReference type="ARBA" id="ARBA00023125"/>
    </source>
</evidence>
<dbReference type="Gene3D" id="1.10.10.10">
    <property type="entry name" value="Winged helix-like DNA-binding domain superfamily/Winged helix DNA-binding domain"/>
    <property type="match status" value="1"/>
</dbReference>
<dbReference type="Gene3D" id="1.25.40.10">
    <property type="entry name" value="Tetratricopeptide repeat domain"/>
    <property type="match status" value="1"/>
</dbReference>
<dbReference type="PANTHER" id="PTHR35807:SF1">
    <property type="entry name" value="TRANSCRIPTIONAL REGULATOR REDD"/>
    <property type="match status" value="1"/>
</dbReference>
<protein>
    <submittedName>
        <fullName evidence="8">BTAD domain-containing putative transcriptional regulator</fullName>
    </submittedName>
</protein>
<keyword evidence="2" id="KW-0902">Two-component regulatory system</keyword>
<dbReference type="SMART" id="SM00862">
    <property type="entry name" value="Trans_reg_C"/>
    <property type="match status" value="1"/>
</dbReference>
<evidence type="ECO:0000256" key="5">
    <source>
        <dbReference type="ARBA" id="ARBA00023163"/>
    </source>
</evidence>
<dbReference type="Proteomes" id="UP001183388">
    <property type="component" value="Unassembled WGS sequence"/>
</dbReference>
<keyword evidence="4" id="KW-0238">DNA-binding</keyword>
<reference evidence="9" key="1">
    <citation type="submission" date="2023-07" db="EMBL/GenBank/DDBJ databases">
        <title>30 novel species of actinomycetes from the DSMZ collection.</title>
        <authorList>
            <person name="Nouioui I."/>
        </authorList>
    </citation>
    <scope>NUCLEOTIDE SEQUENCE [LARGE SCALE GENOMIC DNA]</scope>
    <source>
        <strain evidence="9">DSM 44917</strain>
    </source>
</reference>
<evidence type="ECO:0000259" key="6">
    <source>
        <dbReference type="SMART" id="SM00862"/>
    </source>
</evidence>
<feature type="domain" description="OmpR/PhoB-type" evidence="6">
    <location>
        <begin position="17"/>
        <end position="95"/>
    </location>
</feature>
<dbReference type="InterPro" id="IPR011990">
    <property type="entry name" value="TPR-like_helical_dom_sf"/>
</dbReference>
<evidence type="ECO:0000313" key="9">
    <source>
        <dbReference type="Proteomes" id="UP001183388"/>
    </source>
</evidence>
<evidence type="ECO:0000259" key="7">
    <source>
        <dbReference type="SMART" id="SM01043"/>
    </source>
</evidence>
<evidence type="ECO:0000256" key="2">
    <source>
        <dbReference type="ARBA" id="ARBA00023012"/>
    </source>
</evidence>
<dbReference type="Pfam" id="PF03704">
    <property type="entry name" value="BTAD"/>
    <property type="match status" value="1"/>
</dbReference>
<proteinExistence type="inferred from homology"/>
<dbReference type="SMART" id="SM01043">
    <property type="entry name" value="BTAD"/>
    <property type="match status" value="1"/>
</dbReference>
<sequence>MRADGRVLGPVRLILDGTDVTPTAPRERVLLAALLVAGGREVPAATLVTRVWHDTPPAKAVPALQARVSRLRRSLAAAGPAAPGLLRHGRGGYRLDIPESALDSYRFAALLELAWAAWHDGDHRRTLRELDAALALWHGPAFAGLAGPAGGSPYEELRSLLEEERLEAHALRVDAALATGCHASAVAELRELLHRHPCDERFRYRLAEALRGADGPAQAAWRVP</sequence>
<dbReference type="InterPro" id="IPR001867">
    <property type="entry name" value="OmpR/PhoB-type_DNA-bd"/>
</dbReference>
<name>A0ABU2LCJ9_9ACTN</name>
<comment type="similarity">
    <text evidence="1">Belongs to the AfsR/DnrI/RedD regulatory family.</text>
</comment>
<evidence type="ECO:0000256" key="3">
    <source>
        <dbReference type="ARBA" id="ARBA00023015"/>
    </source>
</evidence>
<dbReference type="InterPro" id="IPR036388">
    <property type="entry name" value="WH-like_DNA-bd_sf"/>
</dbReference>